<comment type="similarity">
    <text evidence="1">Belongs to the HpcH/HpaI aldolase family.</text>
</comment>
<sequence length="272" mass="28400">MNALKSRLLDGEFITAAWAELGCPDIAEILVRHGWPVVLIDGEHGIGDLETWVSVARAVEAAGGEVILRVPDGTDTVLKKVLDRGFRSLVVPMVNTVEQARQIARSCHYPVRGTGGIGRGYAAPIVRGSDYGTRPDYALRTANEDVLVFVQCETPESVSAIAEIAGVDGIDGVFLGPNDLAATLGHIEDMDHATPQAAYAEVEAKVLGAGKLLATVPGGGRNFAILRQKGFGLVAGVNEVSLLVDGIRAAAAARDAELGLDVAGIAAAPGRY</sequence>
<evidence type="ECO:0000259" key="4">
    <source>
        <dbReference type="Pfam" id="PF03328"/>
    </source>
</evidence>
<dbReference type="RefSeq" id="WP_005861591.1">
    <property type="nucleotide sequence ID" value="NZ_AAYA01000012.1"/>
</dbReference>
<dbReference type="OrthoDB" id="9802624at2"/>
<protein>
    <submittedName>
        <fullName evidence="5">Putative hydroxyacid aldolase protein</fullName>
    </submittedName>
</protein>
<evidence type="ECO:0000256" key="3">
    <source>
        <dbReference type="ARBA" id="ARBA00023239"/>
    </source>
</evidence>
<dbReference type="SUPFAM" id="SSF51621">
    <property type="entry name" value="Phosphoenolpyruvate/pyruvate domain"/>
    <property type="match status" value="1"/>
</dbReference>
<dbReference type="InterPro" id="IPR040442">
    <property type="entry name" value="Pyrv_kinase-like_dom_sf"/>
</dbReference>
<dbReference type="GO" id="GO:0046872">
    <property type="term" value="F:metal ion binding"/>
    <property type="evidence" value="ECO:0007669"/>
    <property type="project" value="UniProtKB-KW"/>
</dbReference>
<dbReference type="EMBL" id="AAYA01000012">
    <property type="protein sequence ID" value="EBA06904.1"/>
    <property type="molecule type" value="Genomic_DNA"/>
</dbReference>
<organism evidence="5 6">
    <name type="scientific">Sagittula stellata (strain ATCC 700073 / DSM 11524 / E-37)</name>
    <dbReference type="NCBI Taxonomy" id="388399"/>
    <lineage>
        <taxon>Bacteria</taxon>
        <taxon>Pseudomonadati</taxon>
        <taxon>Pseudomonadota</taxon>
        <taxon>Alphaproteobacteria</taxon>
        <taxon>Rhodobacterales</taxon>
        <taxon>Roseobacteraceae</taxon>
        <taxon>Sagittula</taxon>
    </lineage>
</organism>
<dbReference type="InterPro" id="IPR015813">
    <property type="entry name" value="Pyrv/PenolPyrv_kinase-like_dom"/>
</dbReference>
<reference evidence="5 6" key="1">
    <citation type="submission" date="2006-06" db="EMBL/GenBank/DDBJ databases">
        <authorList>
            <person name="Moran M.A."/>
            <person name="Ferriera S."/>
            <person name="Johnson J."/>
            <person name="Kravitz S."/>
            <person name="Beeson K."/>
            <person name="Sutton G."/>
            <person name="Rogers Y.-H."/>
            <person name="Friedman R."/>
            <person name="Frazier M."/>
            <person name="Venter J.C."/>
        </authorList>
    </citation>
    <scope>NUCLEOTIDE SEQUENCE [LARGE SCALE GENOMIC DNA]</scope>
    <source>
        <strain evidence="5 6">E-37</strain>
    </source>
</reference>
<gene>
    <name evidence="5" type="ORF">SSE37_00495</name>
</gene>
<dbReference type="AlphaFoldDB" id="A3K7E5"/>
<keyword evidence="3" id="KW-0456">Lyase</keyword>
<evidence type="ECO:0000313" key="5">
    <source>
        <dbReference type="EMBL" id="EBA06904.1"/>
    </source>
</evidence>
<dbReference type="PANTHER" id="PTHR30502">
    <property type="entry name" value="2-KETO-3-DEOXY-L-RHAMNONATE ALDOLASE"/>
    <property type="match status" value="1"/>
</dbReference>
<proteinExistence type="inferred from homology"/>
<dbReference type="Pfam" id="PF03328">
    <property type="entry name" value="HpcH_HpaI"/>
    <property type="match status" value="1"/>
</dbReference>
<dbReference type="GO" id="GO:0005737">
    <property type="term" value="C:cytoplasm"/>
    <property type="evidence" value="ECO:0007669"/>
    <property type="project" value="TreeGrafter"/>
</dbReference>
<dbReference type="eggNOG" id="COG3836">
    <property type="taxonomic scope" value="Bacteria"/>
</dbReference>
<evidence type="ECO:0000256" key="1">
    <source>
        <dbReference type="ARBA" id="ARBA00005568"/>
    </source>
</evidence>
<feature type="domain" description="HpcH/HpaI aldolase/citrate lyase" evidence="4">
    <location>
        <begin position="18"/>
        <end position="204"/>
    </location>
</feature>
<dbReference type="InterPro" id="IPR050251">
    <property type="entry name" value="HpcH-HpaI_aldolase"/>
</dbReference>
<dbReference type="GO" id="GO:0016832">
    <property type="term" value="F:aldehyde-lyase activity"/>
    <property type="evidence" value="ECO:0007669"/>
    <property type="project" value="TreeGrafter"/>
</dbReference>
<comment type="caution">
    <text evidence="5">The sequence shown here is derived from an EMBL/GenBank/DDBJ whole genome shotgun (WGS) entry which is preliminary data.</text>
</comment>
<evidence type="ECO:0000256" key="2">
    <source>
        <dbReference type="ARBA" id="ARBA00022723"/>
    </source>
</evidence>
<dbReference type="Gene3D" id="3.20.20.60">
    <property type="entry name" value="Phosphoenolpyruvate-binding domains"/>
    <property type="match status" value="1"/>
</dbReference>
<keyword evidence="2" id="KW-0479">Metal-binding</keyword>
<evidence type="ECO:0000313" key="6">
    <source>
        <dbReference type="Proteomes" id="UP000005713"/>
    </source>
</evidence>
<keyword evidence="6" id="KW-1185">Reference proteome</keyword>
<dbReference type="Proteomes" id="UP000005713">
    <property type="component" value="Unassembled WGS sequence"/>
</dbReference>
<name>A3K7E5_SAGS3</name>
<dbReference type="PANTHER" id="PTHR30502:SF0">
    <property type="entry name" value="PHOSPHOENOLPYRUVATE CARBOXYLASE FAMILY PROTEIN"/>
    <property type="match status" value="1"/>
</dbReference>
<accession>A3K7E5</accession>
<dbReference type="InterPro" id="IPR005000">
    <property type="entry name" value="Aldolase/citrate-lyase_domain"/>
</dbReference>